<organism evidence="1 2">
    <name type="scientific">Acidiphilium acidophilum</name>
    <name type="common">Thiobacillus acidophilus</name>
    <dbReference type="NCBI Taxonomy" id="76588"/>
    <lineage>
        <taxon>Bacteria</taxon>
        <taxon>Pseudomonadati</taxon>
        <taxon>Pseudomonadota</taxon>
        <taxon>Alphaproteobacteria</taxon>
        <taxon>Acetobacterales</taxon>
        <taxon>Acidocellaceae</taxon>
        <taxon>Acidiphilium</taxon>
    </lineage>
</organism>
<evidence type="ECO:0000313" key="1">
    <source>
        <dbReference type="EMBL" id="MDX5929173.1"/>
    </source>
</evidence>
<comment type="caution">
    <text evidence="1">The sequence shown here is derived from an EMBL/GenBank/DDBJ whole genome shotgun (WGS) entry which is preliminary data.</text>
</comment>
<dbReference type="AlphaFoldDB" id="A0AAW9DJK3"/>
<protein>
    <submittedName>
        <fullName evidence="1">Uncharacterized protein</fullName>
    </submittedName>
</protein>
<accession>A0AAW9DJK3</accession>
<sequence length="117" mass="11829">MPLPEIIKSIAGACLDSGETLLGMAQAASAASITVGAGGVLATAWFDHVGLDAVISDPSRLQPCLTIAATAAILRGLIYMARFESMVSRITGVACITSSAAATPIYPRTSPPPSRGA</sequence>
<keyword evidence="2" id="KW-1185">Reference proteome</keyword>
<dbReference type="RefSeq" id="WP_319612313.1">
    <property type="nucleotide sequence ID" value="NZ_JAWXYB010000001.1"/>
</dbReference>
<evidence type="ECO:0000313" key="2">
    <source>
        <dbReference type="Proteomes" id="UP001279553"/>
    </source>
</evidence>
<proteinExistence type="predicted"/>
<dbReference type="Proteomes" id="UP001279553">
    <property type="component" value="Unassembled WGS sequence"/>
</dbReference>
<gene>
    <name evidence="1" type="ORF">SIL87_00110</name>
</gene>
<name>A0AAW9DJK3_ACIAO</name>
<reference evidence="1 2" key="1">
    <citation type="submission" date="2023-11" db="EMBL/GenBank/DDBJ databases">
        <title>MicrobeMod: A computational toolkit for identifying prokaryotic methylation and restriction-modification with nanopore sequencing.</title>
        <authorList>
            <person name="Crits-Christoph A."/>
            <person name="Kang S.C."/>
            <person name="Lee H."/>
            <person name="Ostrov N."/>
        </authorList>
    </citation>
    <scope>NUCLEOTIDE SEQUENCE [LARGE SCALE GENOMIC DNA]</scope>
    <source>
        <strain evidence="1 2">DSMZ 700</strain>
    </source>
</reference>
<dbReference type="EMBL" id="JAWXYB010000001">
    <property type="protein sequence ID" value="MDX5929173.1"/>
    <property type="molecule type" value="Genomic_DNA"/>
</dbReference>